<dbReference type="OrthoDB" id="2402052at2759"/>
<feature type="non-terminal residue" evidence="1">
    <location>
        <position position="366"/>
    </location>
</feature>
<comment type="caution">
    <text evidence="1">The sequence shown here is derived from an EMBL/GenBank/DDBJ whole genome shotgun (WGS) entry which is preliminary data.</text>
</comment>
<name>A0A9N9D3W5_9GLOM</name>
<keyword evidence="2" id="KW-1185">Reference proteome</keyword>
<dbReference type="Proteomes" id="UP000789831">
    <property type="component" value="Unassembled WGS sequence"/>
</dbReference>
<accession>A0A9N9D3W5</accession>
<dbReference type="EMBL" id="CAJVPL010002870">
    <property type="protein sequence ID" value="CAG8621470.1"/>
    <property type="molecule type" value="Genomic_DNA"/>
</dbReference>
<gene>
    <name evidence="1" type="ORF">AGERDE_LOCUS10085</name>
</gene>
<sequence length="366" mass="42804">YWNRSFTSWGSVADWDLYFINEMHKTLAWELKVLLNGLEENSLAWNKAKALKKQLKIRFFFEFLSKLTLGVDNSRYAPTSKQKKENAVTFAIWEGHQEEILRRKIEDVARNATSATAEAITHRMVMRSSNVPEKDVKPGMEETYQTTVKQNLIKNMSDSGPKKVRIAQPDLRSHQDDKTEVDNGKLEKNYDEETELWQQNNLKQLCHGVQHPEEQNINNLLSVPSIFYFQQRNEQPYLDFLTANEITNIRSSIISEFVKVVTPDELIDFVKENKKKFQRDSLEEIARFIKLSSVKQNGSLLNETFFRLLEECATWNSSVDVSKVNEGTFIIDYIGPLFNKTIHYFNYVTIHSWIDTVSETSKLRRW</sequence>
<evidence type="ECO:0000313" key="1">
    <source>
        <dbReference type="EMBL" id="CAG8621470.1"/>
    </source>
</evidence>
<reference evidence="1" key="1">
    <citation type="submission" date="2021-06" db="EMBL/GenBank/DDBJ databases">
        <authorList>
            <person name="Kallberg Y."/>
            <person name="Tangrot J."/>
            <person name="Rosling A."/>
        </authorList>
    </citation>
    <scope>NUCLEOTIDE SEQUENCE</scope>
    <source>
        <strain evidence="1">MT106</strain>
    </source>
</reference>
<evidence type="ECO:0000313" key="2">
    <source>
        <dbReference type="Proteomes" id="UP000789831"/>
    </source>
</evidence>
<proteinExistence type="predicted"/>
<dbReference type="AlphaFoldDB" id="A0A9N9D3W5"/>
<protein>
    <submittedName>
        <fullName evidence="1">1539_t:CDS:1</fullName>
    </submittedName>
</protein>
<organism evidence="1 2">
    <name type="scientific">Ambispora gerdemannii</name>
    <dbReference type="NCBI Taxonomy" id="144530"/>
    <lineage>
        <taxon>Eukaryota</taxon>
        <taxon>Fungi</taxon>
        <taxon>Fungi incertae sedis</taxon>
        <taxon>Mucoromycota</taxon>
        <taxon>Glomeromycotina</taxon>
        <taxon>Glomeromycetes</taxon>
        <taxon>Archaeosporales</taxon>
        <taxon>Ambisporaceae</taxon>
        <taxon>Ambispora</taxon>
    </lineage>
</organism>